<dbReference type="Pfam" id="PF14372">
    <property type="entry name" value="hAT-like_RNase-H"/>
    <property type="match status" value="1"/>
</dbReference>
<gene>
    <name evidence="9" type="ORF">U9M48_004472</name>
</gene>
<keyword evidence="6" id="KW-0539">Nucleus</keyword>
<dbReference type="SUPFAM" id="SSF56672">
    <property type="entry name" value="DNA/RNA polymerases"/>
    <property type="match status" value="1"/>
</dbReference>
<feature type="region of interest" description="Disordered" evidence="7">
    <location>
        <begin position="103"/>
        <end position="130"/>
    </location>
</feature>
<dbReference type="GO" id="GO:0008270">
    <property type="term" value="F:zinc ion binding"/>
    <property type="evidence" value="ECO:0007669"/>
    <property type="project" value="UniProtKB-KW"/>
</dbReference>
<reference evidence="9 10" key="1">
    <citation type="submission" date="2024-02" db="EMBL/GenBank/DDBJ databases">
        <title>High-quality chromosome-scale genome assembly of Pensacola bahiagrass (Paspalum notatum Flugge var. saurae).</title>
        <authorList>
            <person name="Vega J.M."/>
            <person name="Podio M."/>
            <person name="Orjuela J."/>
            <person name="Siena L.A."/>
            <person name="Pessino S.C."/>
            <person name="Combes M.C."/>
            <person name="Mariac C."/>
            <person name="Albertini E."/>
            <person name="Pupilli F."/>
            <person name="Ortiz J.P.A."/>
            <person name="Leblanc O."/>
        </authorList>
    </citation>
    <scope>NUCLEOTIDE SEQUENCE [LARGE SCALE GENOMIC DNA]</scope>
    <source>
        <strain evidence="9">R1</strain>
        <tissue evidence="9">Leaf</tissue>
    </source>
</reference>
<evidence type="ECO:0000256" key="3">
    <source>
        <dbReference type="ARBA" id="ARBA00022771"/>
    </source>
</evidence>
<evidence type="ECO:0000256" key="4">
    <source>
        <dbReference type="ARBA" id="ARBA00022833"/>
    </source>
</evidence>
<evidence type="ECO:0000313" key="9">
    <source>
        <dbReference type="EMBL" id="WVZ53546.1"/>
    </source>
</evidence>
<keyword evidence="3" id="KW-0863">Zinc-finger</keyword>
<keyword evidence="2" id="KW-0479">Metal-binding</keyword>
<dbReference type="InterPro" id="IPR025525">
    <property type="entry name" value="hAT-like_transposase_RNase-H"/>
</dbReference>
<dbReference type="PANTHER" id="PTHR46481">
    <property type="entry name" value="ZINC FINGER BED DOMAIN-CONTAINING PROTEIN 4"/>
    <property type="match status" value="1"/>
</dbReference>
<dbReference type="GO" id="GO:0046983">
    <property type="term" value="F:protein dimerization activity"/>
    <property type="evidence" value="ECO:0007669"/>
    <property type="project" value="InterPro"/>
</dbReference>
<dbReference type="AlphaFoldDB" id="A0AAQ3PNS3"/>
<evidence type="ECO:0000256" key="6">
    <source>
        <dbReference type="ARBA" id="ARBA00023242"/>
    </source>
</evidence>
<accession>A0AAQ3PNS3</accession>
<evidence type="ECO:0000256" key="7">
    <source>
        <dbReference type="SAM" id="MobiDB-lite"/>
    </source>
</evidence>
<evidence type="ECO:0000259" key="8">
    <source>
        <dbReference type="SMART" id="SM00343"/>
    </source>
</evidence>
<dbReference type="EMBL" id="CP144745">
    <property type="protein sequence ID" value="WVZ53546.1"/>
    <property type="molecule type" value="Genomic_DNA"/>
</dbReference>
<keyword evidence="5" id="KW-0238">DNA-binding</keyword>
<evidence type="ECO:0000313" key="10">
    <source>
        <dbReference type="Proteomes" id="UP001341281"/>
    </source>
</evidence>
<dbReference type="InterPro" id="IPR001878">
    <property type="entry name" value="Znf_CCHC"/>
</dbReference>
<evidence type="ECO:0000256" key="1">
    <source>
        <dbReference type="ARBA" id="ARBA00004123"/>
    </source>
</evidence>
<comment type="subcellular location">
    <subcellularLocation>
        <location evidence="1">Nucleus</location>
    </subcellularLocation>
</comment>
<dbReference type="Proteomes" id="UP001341281">
    <property type="component" value="Chromosome 01"/>
</dbReference>
<protein>
    <recommendedName>
        <fullName evidence="8">CCHC-type domain-containing protein</fullName>
    </recommendedName>
</protein>
<sequence length="1224" mass="138416">MELLYDYKMVDNRSVVEQAHEIQALAKELEQFLCELPDRFVAGGIIAKLTPSWRDFATSLEHKRQQFSVADLIGTLDVEEKARAKDSRGKGIESSSANIVRKENSNAYRNNKKKKNKQNNLSKPKQTATFKKEKTEKGGCFVCGSTEHWASACPDCKFNQEKKSANMVVSGAGEGTSGYGRRDWSLVDGEWVACACSWCWYGRSEVYFGKDGAIEERAACMDEVGGCSGSSHLANSLAKKMEEDFRNEPTKKISYKAFQASDGHKADKISGGAYGYKVSYDEIGGVPCGYGGKGVCISFSDRVTYAYKVSNIACNISWHLSMCELRLRMHEMLEKLQSSVLPTEAAVLSNWKYDRYITRCELVGMIVLHELPFSFVEYEGFRRYSASLNPLAKTVSRTAIKENCLEAYKNQRVVPRDTFGGMNCRFSLTADLWTSNQNIGYICITCHYIDNDWKVQKKIIKFCVIKTPHDAFNIYTVMQRTIRFFNIEDKLFSITLDNAGVNKSMIDCLQPSLLTRGLLHCDGDLFHVRCACHVLNLIVKDGLLEIDDKVYGIRESVKFLRSSQSRKEIIEELGIHCGRRPSLDVAMRWNSTCDMLESALPFKDAFHELGQRDHNYMHCPSTDGWQKAEVVCSLLKVFKKATEVLSGSKYPTSNLYFHEIWSVRQVLEEEASSTNSTTAAMVLEMKSKFQKYWDISYLTNCIPVILDPRFKFSFIEFRLQQAYGNHAGVHIAKVDKAIRSLFSGYSSHMGDTFSSSTQENQQVAVPKSHSWSDWRQHTIGRSNQGTSELDKYLQEDLFPCDDDDFDILHWWKMHTTKYPTVPCMAHDVLAVPASTVASESAFSTSGRIINNYWTTLASNTVEALDPADVPYLHLPARTSRSWQGAEEGLAGSCRTAKMCWQRMQHPAGYAFHGVGYRFLIINSGVSNMLVGTIMESRDATFFESEFPMKNAPSTSSREYEIPHEHFNPIEHFEEPHEQNPKKDDNVATRKSKRQRTAKSFGDDYIVYLVDDTPKTIEEAYSSPDADLWKEEGANGCSRKSLGLMVPLRVSHGLLVHQTDVKTVFLNGELDEETYMDQPAGFVAKGQEGMVCKLLKSLYGLKQAPKQWHEKFDETLTSAGFVVNDADKCVYYRYGGGQRVILCLYVDNILIFGTNLDVIKEVKDFLSNHFEMKDLGKPDVILNIKLLREGNGGVTLVQSHYMEKVDMCFYLEVALFLGCLASRLS</sequence>
<dbReference type="SMART" id="SM00343">
    <property type="entry name" value="ZnF_C2HC"/>
    <property type="match status" value="1"/>
</dbReference>
<dbReference type="InterPro" id="IPR052035">
    <property type="entry name" value="ZnF_BED_domain_contain"/>
</dbReference>
<dbReference type="SUPFAM" id="SSF53098">
    <property type="entry name" value="Ribonuclease H-like"/>
    <property type="match status" value="1"/>
</dbReference>
<dbReference type="InterPro" id="IPR013103">
    <property type="entry name" value="RVT_2"/>
</dbReference>
<dbReference type="Pfam" id="PF05699">
    <property type="entry name" value="Dimer_Tnp_hAT"/>
    <property type="match status" value="1"/>
</dbReference>
<dbReference type="PANTHER" id="PTHR46481:SF10">
    <property type="entry name" value="ZINC FINGER BED DOMAIN-CONTAINING PROTEIN 39"/>
    <property type="match status" value="1"/>
</dbReference>
<dbReference type="GO" id="GO:0003677">
    <property type="term" value="F:DNA binding"/>
    <property type="evidence" value="ECO:0007669"/>
    <property type="project" value="UniProtKB-KW"/>
</dbReference>
<keyword evidence="4" id="KW-0862">Zinc</keyword>
<proteinExistence type="predicted"/>
<dbReference type="Pfam" id="PF07727">
    <property type="entry name" value="RVT_2"/>
    <property type="match status" value="1"/>
</dbReference>
<feature type="domain" description="CCHC-type" evidence="8">
    <location>
        <begin position="139"/>
        <end position="155"/>
    </location>
</feature>
<evidence type="ECO:0000256" key="2">
    <source>
        <dbReference type="ARBA" id="ARBA00022723"/>
    </source>
</evidence>
<organism evidence="9 10">
    <name type="scientific">Paspalum notatum var. saurae</name>
    <dbReference type="NCBI Taxonomy" id="547442"/>
    <lineage>
        <taxon>Eukaryota</taxon>
        <taxon>Viridiplantae</taxon>
        <taxon>Streptophyta</taxon>
        <taxon>Embryophyta</taxon>
        <taxon>Tracheophyta</taxon>
        <taxon>Spermatophyta</taxon>
        <taxon>Magnoliopsida</taxon>
        <taxon>Liliopsida</taxon>
        <taxon>Poales</taxon>
        <taxon>Poaceae</taxon>
        <taxon>PACMAD clade</taxon>
        <taxon>Panicoideae</taxon>
        <taxon>Andropogonodae</taxon>
        <taxon>Paspaleae</taxon>
        <taxon>Paspalinae</taxon>
        <taxon>Paspalum</taxon>
    </lineage>
</organism>
<dbReference type="InterPro" id="IPR012337">
    <property type="entry name" value="RNaseH-like_sf"/>
</dbReference>
<evidence type="ECO:0000256" key="5">
    <source>
        <dbReference type="ARBA" id="ARBA00023125"/>
    </source>
</evidence>
<feature type="compositionally biased region" description="Basic and acidic residues" evidence="7">
    <location>
        <begin position="971"/>
        <end position="987"/>
    </location>
</feature>
<dbReference type="Pfam" id="PF14223">
    <property type="entry name" value="Retrotran_gag_2"/>
    <property type="match status" value="1"/>
</dbReference>
<name>A0AAQ3PNS3_PASNO</name>
<dbReference type="GO" id="GO:0005634">
    <property type="term" value="C:nucleus"/>
    <property type="evidence" value="ECO:0007669"/>
    <property type="project" value="UniProtKB-SubCell"/>
</dbReference>
<dbReference type="InterPro" id="IPR043502">
    <property type="entry name" value="DNA/RNA_pol_sf"/>
</dbReference>
<feature type="region of interest" description="Disordered" evidence="7">
    <location>
        <begin position="971"/>
        <end position="994"/>
    </location>
</feature>
<keyword evidence="10" id="KW-1185">Reference proteome</keyword>
<dbReference type="InterPro" id="IPR008906">
    <property type="entry name" value="HATC_C_dom"/>
</dbReference>